<keyword evidence="2" id="KW-1185">Reference proteome</keyword>
<protein>
    <submittedName>
        <fullName evidence="1">Uncharacterized protein</fullName>
    </submittedName>
</protein>
<reference evidence="1 2" key="1">
    <citation type="submission" date="2015-08" db="EMBL/GenBank/DDBJ databases">
        <authorList>
            <person name="Babu N.S."/>
            <person name="Beckwith C.J."/>
            <person name="Beseler K.G."/>
            <person name="Brison A."/>
            <person name="Carone J.V."/>
            <person name="Caskin T.P."/>
            <person name="Diamond M."/>
            <person name="Durham M.E."/>
            <person name="Foxe J.M."/>
            <person name="Go M."/>
            <person name="Henderson B.A."/>
            <person name="Jones I.B."/>
            <person name="McGettigan J.A."/>
            <person name="Micheletti S.J."/>
            <person name="Nasrallah M.E."/>
            <person name="Ortiz D."/>
            <person name="Piller C.R."/>
            <person name="Privatt S.R."/>
            <person name="Schneider S.L."/>
            <person name="Sharp S."/>
            <person name="Smith T.C."/>
            <person name="Stanton J.D."/>
            <person name="Ullery H.E."/>
            <person name="Wilson R.J."/>
            <person name="Serrano M.G."/>
            <person name="Buck G."/>
            <person name="Lee V."/>
            <person name="Wang Y."/>
            <person name="Carvalho R."/>
            <person name="Voegtly L."/>
            <person name="Shi R."/>
            <person name="Duckworth R."/>
            <person name="Johnson A."/>
            <person name="Loviza R."/>
            <person name="Walstead R."/>
            <person name="Shah Z."/>
            <person name="Kiflezghi M."/>
            <person name="Wade K."/>
            <person name="Ball S.L."/>
            <person name="Bradley K.W."/>
            <person name="Asai D.J."/>
            <person name="Bowman C.A."/>
            <person name="Russell D.A."/>
            <person name="Pope W.H."/>
            <person name="Jacobs-Sera D."/>
            <person name="Hendrix R.W."/>
            <person name="Hatfull G.F."/>
        </authorList>
    </citation>
    <scope>NUCLEOTIDE SEQUENCE [LARGE SCALE GENOMIC DNA]</scope>
    <source>
        <strain evidence="1 2">DSM 27648</strain>
    </source>
</reference>
<name>A0A0K1Q732_9BACT</name>
<evidence type="ECO:0000313" key="2">
    <source>
        <dbReference type="Proteomes" id="UP000064967"/>
    </source>
</evidence>
<evidence type="ECO:0000313" key="1">
    <source>
        <dbReference type="EMBL" id="AKV01641.1"/>
    </source>
</evidence>
<proteinExistence type="predicted"/>
<dbReference type="Proteomes" id="UP000064967">
    <property type="component" value="Chromosome"/>
</dbReference>
<organism evidence="1 2">
    <name type="scientific">Labilithrix luteola</name>
    <dbReference type="NCBI Taxonomy" id="1391654"/>
    <lineage>
        <taxon>Bacteria</taxon>
        <taxon>Pseudomonadati</taxon>
        <taxon>Myxococcota</taxon>
        <taxon>Polyangia</taxon>
        <taxon>Polyangiales</taxon>
        <taxon>Labilitrichaceae</taxon>
        <taxon>Labilithrix</taxon>
    </lineage>
</organism>
<dbReference type="EMBL" id="CP012333">
    <property type="protein sequence ID" value="AKV01641.1"/>
    <property type="molecule type" value="Genomic_DNA"/>
</dbReference>
<dbReference type="RefSeq" id="WP_169928184.1">
    <property type="nucleotide sequence ID" value="NZ_CP012333.1"/>
</dbReference>
<dbReference type="AlphaFoldDB" id="A0A0K1Q732"/>
<dbReference type="KEGG" id="llu:AKJ09_08304"/>
<gene>
    <name evidence="1" type="ORF">AKJ09_08304</name>
</gene>
<accession>A0A0K1Q732</accession>
<sequence>MMVNAYRDDASSFHERLAALSAEVASLPAVTPLQRALLSPDKCRELAAVEARLREALSATPTVVTLQSLQRDVSELREFVSRIPEYLHATRSRSWPTPEPKKPEAYLSLGHSIDMFDRWGPRLERAYRFGDAVRSDFERSGIPMVLVAFAHGSTFGFTDQRMVGHLRAGVPSGLRVAAVPRRSLVDYNERARNPEIVVDPEVDAHFLVRGERSLAPPLFGPIRQALLAGRHWIRAVSVDVGAASVTWETVLVRDATIAPDWAVTVVTGIISVVRYA</sequence>